<protein>
    <submittedName>
        <fullName evidence="1">Uncharacterized protein</fullName>
    </submittedName>
</protein>
<name>A0A2P2N1G5_RHIMU</name>
<dbReference type="EMBL" id="GGEC01055824">
    <property type="protein sequence ID" value="MBX36308.1"/>
    <property type="molecule type" value="Transcribed_RNA"/>
</dbReference>
<sequence>MLGSYSLKSYFCKVIPLLYKVTTKLWDYGTSNCHMGYP</sequence>
<dbReference type="AlphaFoldDB" id="A0A2P2N1G5"/>
<reference evidence="1" key="1">
    <citation type="submission" date="2018-02" db="EMBL/GenBank/DDBJ databases">
        <title>Rhizophora mucronata_Transcriptome.</title>
        <authorList>
            <person name="Meera S.P."/>
            <person name="Sreeshan A."/>
            <person name="Augustine A."/>
        </authorList>
    </citation>
    <scope>NUCLEOTIDE SEQUENCE</scope>
    <source>
        <tissue evidence="1">Leaf</tissue>
    </source>
</reference>
<proteinExistence type="predicted"/>
<evidence type="ECO:0000313" key="1">
    <source>
        <dbReference type="EMBL" id="MBX36308.1"/>
    </source>
</evidence>
<accession>A0A2P2N1G5</accession>
<organism evidence="1">
    <name type="scientific">Rhizophora mucronata</name>
    <name type="common">Asiatic mangrove</name>
    <dbReference type="NCBI Taxonomy" id="61149"/>
    <lineage>
        <taxon>Eukaryota</taxon>
        <taxon>Viridiplantae</taxon>
        <taxon>Streptophyta</taxon>
        <taxon>Embryophyta</taxon>
        <taxon>Tracheophyta</taxon>
        <taxon>Spermatophyta</taxon>
        <taxon>Magnoliopsida</taxon>
        <taxon>eudicotyledons</taxon>
        <taxon>Gunneridae</taxon>
        <taxon>Pentapetalae</taxon>
        <taxon>rosids</taxon>
        <taxon>fabids</taxon>
        <taxon>Malpighiales</taxon>
        <taxon>Rhizophoraceae</taxon>
        <taxon>Rhizophora</taxon>
    </lineage>
</organism>